<dbReference type="EMBL" id="PUIV01000022">
    <property type="protein sequence ID" value="PWB93369.1"/>
    <property type="molecule type" value="Genomic_DNA"/>
</dbReference>
<dbReference type="RefSeq" id="WP_108917732.1">
    <property type="nucleotide sequence ID" value="NZ_BGJY01000011.1"/>
</dbReference>
<dbReference type="PANTHER" id="PTHR34001">
    <property type="entry name" value="BLL7405 PROTEIN"/>
    <property type="match status" value="1"/>
</dbReference>
<evidence type="ECO:0000256" key="2">
    <source>
        <dbReference type="ARBA" id="ARBA00022729"/>
    </source>
</evidence>
<protein>
    <recommendedName>
        <fullName evidence="7">Outer membrane protein beta-barrel domain-containing protein</fullName>
    </recommendedName>
</protein>
<evidence type="ECO:0000313" key="8">
    <source>
        <dbReference type="EMBL" id="PWB93369.1"/>
    </source>
</evidence>
<keyword evidence="3" id="KW-0472">Membrane</keyword>
<dbReference type="SUPFAM" id="SSF56925">
    <property type="entry name" value="OMPA-like"/>
    <property type="match status" value="2"/>
</dbReference>
<feature type="domain" description="Outer membrane protein beta-barrel" evidence="7">
    <location>
        <begin position="63"/>
        <end position="224"/>
    </location>
</feature>
<comment type="subcellular location">
    <subcellularLocation>
        <location evidence="1">Cell outer membrane</location>
    </subcellularLocation>
</comment>
<feature type="domain" description="Outer membrane protein beta-barrel" evidence="7">
    <location>
        <begin position="310"/>
        <end position="495"/>
    </location>
</feature>
<evidence type="ECO:0000256" key="4">
    <source>
        <dbReference type="ARBA" id="ARBA00023237"/>
    </source>
</evidence>
<feature type="signal peptide" evidence="6">
    <location>
        <begin position="1"/>
        <end position="20"/>
    </location>
</feature>
<name>A0A2U1SP33_METSR</name>
<keyword evidence="2 6" id="KW-0732">Signal</keyword>
<keyword evidence="9" id="KW-1185">Reference proteome</keyword>
<dbReference type="PANTHER" id="PTHR34001:SF3">
    <property type="entry name" value="BLL7405 PROTEIN"/>
    <property type="match status" value="1"/>
</dbReference>
<gene>
    <name evidence="8" type="ORF">C5689_13150</name>
</gene>
<dbReference type="Pfam" id="PF13505">
    <property type="entry name" value="OMP_b-brl"/>
    <property type="match status" value="2"/>
</dbReference>
<dbReference type="InterPro" id="IPR027385">
    <property type="entry name" value="Beta-barrel_OMP"/>
</dbReference>
<proteinExistence type="inferred from homology"/>
<organism evidence="8 9">
    <name type="scientific">Methylosinus sporium</name>
    <dbReference type="NCBI Taxonomy" id="428"/>
    <lineage>
        <taxon>Bacteria</taxon>
        <taxon>Pseudomonadati</taxon>
        <taxon>Pseudomonadota</taxon>
        <taxon>Alphaproteobacteria</taxon>
        <taxon>Hyphomicrobiales</taxon>
        <taxon>Methylocystaceae</taxon>
        <taxon>Methylosinus</taxon>
    </lineage>
</organism>
<evidence type="ECO:0000256" key="6">
    <source>
        <dbReference type="SAM" id="SignalP"/>
    </source>
</evidence>
<keyword evidence="4" id="KW-0998">Cell outer membrane</keyword>
<dbReference type="OrthoDB" id="9815357at2"/>
<comment type="similarity">
    <text evidence="5">Belongs to the Omp25/RopB family.</text>
</comment>
<sequence>MRKIFAFALLASTFSPPACAVETTTLRDLPPFAAPPRPFDWTGVHFGTTGGYGGGYGPANRGRLQYSNAHAEASASASSENATVGFGYLFAGAALGYDYRPAGELIVGLEADWSRIVADVTPGVAVAAARGLSASDPGWFATLRARMGYGLFDRFLPYLTGGVAYSRIGADMVARFPETSLAASTAIGTGSGAKLGWTMGAGMEYAITDQISVKTEYLYSEFGGSALPIITAFAAAEPAVGVLSTRKVGVHTVRGGVSWRPRRQDADSALPPPDLGAGAPRPAFPRSGLYFGLGGGFAGGGGVADLNRSQPQGAGFSGASVKTRIGYGDRLIGALAGYDHIVGDRIILGLAADFYGGVLGTHVVDDGAQSETTSADGLYLLQTGNLSQSDARIERRWFATTRARLGYALLERLAPYVTAGVAFSKIEAKFASSTLSSLFAKSLDPVGVYASDGWSASRGAASEVEVGWTAGAGAEYALTERIALWTEYLYSKFGGATIPIATLSSNGALSVSSLSTAPVGVHLVRGGVSWKFFEPELSALLGGWSLLAFR</sequence>
<reference evidence="8 9" key="1">
    <citation type="journal article" date="2018" name="Appl. Microbiol. Biotechnol.">
        <title>Co-cultivation of the strictly anaerobic methanogen Methanosarcina barkeri with aerobic methanotrophs in an oxygen-limited membrane bioreactor.</title>
        <authorList>
            <person name="In 't Zandt M.H."/>
            <person name="van den Bosch T.J.M."/>
            <person name="Rijkers R."/>
            <person name="van Kessel M.A.H.J."/>
            <person name="Jetten M.S.M."/>
            <person name="Welte C.U."/>
        </authorList>
    </citation>
    <scope>NUCLEOTIDE SEQUENCE [LARGE SCALE GENOMIC DNA]</scope>
    <source>
        <strain evidence="8 9">DSM 17706</strain>
    </source>
</reference>
<evidence type="ECO:0000256" key="3">
    <source>
        <dbReference type="ARBA" id="ARBA00023136"/>
    </source>
</evidence>
<dbReference type="GO" id="GO:0009279">
    <property type="term" value="C:cell outer membrane"/>
    <property type="evidence" value="ECO:0007669"/>
    <property type="project" value="UniProtKB-SubCell"/>
</dbReference>
<evidence type="ECO:0000313" key="9">
    <source>
        <dbReference type="Proteomes" id="UP000245137"/>
    </source>
</evidence>
<dbReference type="AlphaFoldDB" id="A0A2U1SP33"/>
<comment type="caution">
    <text evidence="8">The sequence shown here is derived from an EMBL/GenBank/DDBJ whole genome shotgun (WGS) entry which is preliminary data.</text>
</comment>
<evidence type="ECO:0000259" key="7">
    <source>
        <dbReference type="Pfam" id="PF13505"/>
    </source>
</evidence>
<dbReference type="Proteomes" id="UP000245137">
    <property type="component" value="Unassembled WGS sequence"/>
</dbReference>
<dbReference type="InterPro" id="IPR011250">
    <property type="entry name" value="OMP/PagP_B-barrel"/>
</dbReference>
<dbReference type="Gene3D" id="2.40.160.20">
    <property type="match status" value="2"/>
</dbReference>
<evidence type="ECO:0000256" key="1">
    <source>
        <dbReference type="ARBA" id="ARBA00004442"/>
    </source>
</evidence>
<evidence type="ECO:0000256" key="5">
    <source>
        <dbReference type="ARBA" id="ARBA00038306"/>
    </source>
</evidence>
<accession>A0A2U1SP33</accession>
<dbReference type="InterPro" id="IPR051692">
    <property type="entry name" value="OMP-like"/>
</dbReference>
<feature type="chain" id="PRO_5015713592" description="Outer membrane protein beta-barrel domain-containing protein" evidence="6">
    <location>
        <begin position="21"/>
        <end position="550"/>
    </location>
</feature>